<feature type="transmembrane region" description="Helical" evidence="5">
    <location>
        <begin position="128"/>
        <end position="148"/>
    </location>
</feature>
<feature type="transmembrane region" description="Helical" evidence="5">
    <location>
        <begin position="7"/>
        <end position="28"/>
    </location>
</feature>
<keyword evidence="8" id="KW-1185">Reference proteome</keyword>
<dbReference type="GO" id="GO:0016020">
    <property type="term" value="C:membrane"/>
    <property type="evidence" value="ECO:0007669"/>
    <property type="project" value="UniProtKB-SubCell"/>
</dbReference>
<feature type="transmembrane region" description="Helical" evidence="5">
    <location>
        <begin position="316"/>
        <end position="334"/>
    </location>
</feature>
<evidence type="ECO:0000313" key="7">
    <source>
        <dbReference type="EMBL" id="SMO52333.1"/>
    </source>
</evidence>
<dbReference type="InterPro" id="IPR027417">
    <property type="entry name" value="P-loop_NTPase"/>
</dbReference>
<name>A0A521BYS7_SACCC</name>
<accession>A0A521BYS7</accession>
<reference evidence="7 8" key="1">
    <citation type="submission" date="2017-05" db="EMBL/GenBank/DDBJ databases">
        <authorList>
            <person name="Varghese N."/>
            <person name="Submissions S."/>
        </authorList>
    </citation>
    <scope>NUCLEOTIDE SEQUENCE [LARGE SCALE GENOMIC DNA]</scope>
    <source>
        <strain evidence="7 8">DSM 27040</strain>
    </source>
</reference>
<dbReference type="RefSeq" id="WP_142532538.1">
    <property type="nucleotide sequence ID" value="NZ_FXTB01000002.1"/>
</dbReference>
<evidence type="ECO:0000313" key="8">
    <source>
        <dbReference type="Proteomes" id="UP000319040"/>
    </source>
</evidence>
<dbReference type="SUPFAM" id="SSF52540">
    <property type="entry name" value="P-loop containing nucleoside triphosphate hydrolases"/>
    <property type="match status" value="1"/>
</dbReference>
<comment type="subcellular location">
    <subcellularLocation>
        <location evidence="1">Membrane</location>
        <topology evidence="1">Multi-pass membrane protein</topology>
    </subcellularLocation>
</comment>
<protein>
    <submittedName>
        <fullName evidence="7">Amino acid transporter</fullName>
    </submittedName>
</protein>
<dbReference type="InterPro" id="IPR004842">
    <property type="entry name" value="SLC12A_fam"/>
</dbReference>
<feature type="transmembrane region" description="Helical" evidence="5">
    <location>
        <begin position="220"/>
        <end position="244"/>
    </location>
</feature>
<dbReference type="EMBL" id="FXTB01000002">
    <property type="protein sequence ID" value="SMO52333.1"/>
    <property type="molecule type" value="Genomic_DNA"/>
</dbReference>
<dbReference type="Gene3D" id="1.20.1740.10">
    <property type="entry name" value="Amino acid/polyamine transporter I"/>
    <property type="match status" value="1"/>
</dbReference>
<feature type="transmembrane region" description="Helical" evidence="5">
    <location>
        <begin position="264"/>
        <end position="287"/>
    </location>
</feature>
<feature type="transmembrane region" description="Helical" evidence="5">
    <location>
        <begin position="40"/>
        <end position="61"/>
    </location>
</feature>
<feature type="transmembrane region" description="Helical" evidence="5">
    <location>
        <begin position="82"/>
        <end position="108"/>
    </location>
</feature>
<evidence type="ECO:0000256" key="5">
    <source>
        <dbReference type="SAM" id="Phobius"/>
    </source>
</evidence>
<feature type="domain" description="Amino acid permease/ SLC12A" evidence="6">
    <location>
        <begin position="13"/>
        <end position="411"/>
    </location>
</feature>
<feature type="transmembrane region" description="Helical" evidence="5">
    <location>
        <begin position="153"/>
        <end position="169"/>
    </location>
</feature>
<dbReference type="PANTHER" id="PTHR11827:SF72">
    <property type="entry name" value="GH08340P"/>
    <property type="match status" value="1"/>
</dbReference>
<dbReference type="Gene3D" id="3.40.50.300">
    <property type="entry name" value="P-loop containing nucleotide triphosphate hydrolases"/>
    <property type="match status" value="1"/>
</dbReference>
<feature type="transmembrane region" description="Helical" evidence="5">
    <location>
        <begin position="340"/>
        <end position="358"/>
    </location>
</feature>
<dbReference type="Pfam" id="PF00324">
    <property type="entry name" value="AA_permease"/>
    <property type="match status" value="1"/>
</dbReference>
<dbReference type="PANTHER" id="PTHR11827">
    <property type="entry name" value="SOLUTE CARRIER FAMILY 12, CATION COTRANSPORTERS"/>
    <property type="match status" value="1"/>
</dbReference>
<dbReference type="GO" id="GO:0015377">
    <property type="term" value="F:chloride:monoatomic cation symporter activity"/>
    <property type="evidence" value="ECO:0007669"/>
    <property type="project" value="InterPro"/>
</dbReference>
<evidence type="ECO:0000256" key="3">
    <source>
        <dbReference type="ARBA" id="ARBA00022989"/>
    </source>
</evidence>
<evidence type="ECO:0000256" key="1">
    <source>
        <dbReference type="ARBA" id="ARBA00004141"/>
    </source>
</evidence>
<evidence type="ECO:0000256" key="2">
    <source>
        <dbReference type="ARBA" id="ARBA00022692"/>
    </source>
</evidence>
<evidence type="ECO:0000259" key="6">
    <source>
        <dbReference type="Pfam" id="PF00324"/>
    </source>
</evidence>
<dbReference type="Proteomes" id="UP000319040">
    <property type="component" value="Unassembled WGS sequence"/>
</dbReference>
<sequence length="1674" mass="188401">MAKAKKFGTFGGVFTPSILTILGVIMYLRFPTILGQAGLINTIGIIVVAHIISITTSLSVASLSTDKPVQTGGTYFMISRSLGLPIGGTLGLALFVGLSFSVSLYLIGFSESFLQYWGIEHSVNAIRITGTIVLTVVTTITFISASLAIKSQYFIMAAIFLSFLSILFGKHDLAPTEINFAPLATSAPFMVLFGIFFPAVTGFEAGVAMSGDLKNPKKSLPLGAIMAVGVGLVVYIIFAFFYTYTVDANALYSDPEILFKISLVPALVLMGIWGATLSSALGSILGAPRILQAIAMDKIAPKWFAKGTGKSNEPRNALILAFIIAEAGILIGELDLIARIVSMFFITTYAFLNLASAIESWSSSDFRPAFKVPRFVSVIGTIAAFFVMILLDFLALAGATIVLGFIYFYLQRKELILESGDAWSSFWTNLAKRALLKLSVQKTDKRNWRPNIILFSGGQKARPHLVEMGLALTGKLGALTDFNLSLGETGKYVPQRIKGGKKGKKTNYFIRELACETLQSGIETVTNIYGFSGFEPNSVLMGWSRDAKNADFLASVLKDLKNKNLNAVFLDYHAQVGFGKKEAIDIWWNGKGRHLSFSLNLLRFLLSDPDWRDAKVRIMVINSDTSLNDSIYRNTNAILAEKRIKAEVRVINDDFGSRTKEAIFSSESVDADLIMLGVSQRNTALTNAYVQQINKISTLPASLLILNPSSEFEEINLVAHQRSKSEIISTRKTPDMPALPQIPNKVVKVKIAQLDDDLLAIGTGFMDNTLWASINNLILINKQLQEFADQNRSTFNKELKEIVSHERQKTVLRYHQSFLRKATGIIEKSNRALINETKEILNHGISEMLSRFGNYIYESADTIHIPYFVSEKNKEKIYNYPYQKALSHYLQQQVMPTIHLQLNKMEKMSAFVLSELRNLVLGLNDAYEKLTLLPEDQQNLLNSEFSKHLTDFESIENQLNQFKENSQKAILHDIRQLVITMASDFESPTSLQQAKRKIKSEKDSTKELINEFTDNWATGMSLLNNTLYLDLLVLSRKNIFKNVIQKGNARINTLISGTFFPAINKLHEYMNADIDADAAAGFVAKSLNLKDQLDILPIYTDTYHKASELLEDFPEELSIPELITQNSEPLRFADFVPVNANLQKTAFYYIDVLFHEPFYREIERLENTVSKALMDCKEANNIWLFNLNNLKEADSDSDLKKRFDKDLNKKLAAQVNEEKTKVETAMNRMNHYSLVYLHDAFSKLFYHSILQTEQNIYAEKREQKGRKINILLSKGLNAIKNSANDFVIRVVNSSSKGLILSKKYLSESTSGKTQVKKILDLVEELLPDSKAYNAVPVFYRNLMSSTSKITEEFMVPRNEEMNTIKDALKRHKRGLGGAVIIKGVHGSGKTVLSRYAAFHLFKKNNVLWITPPEKGAVRVEDLLHELREQTGRFGDFDSLLNYMPYESVMVLNDLELWWERSPEGGAAINKILELIRLYSNKIFFILNCNHYAFNILRQLFPLEDNSLAIVDCQPFTAKQLQQLIMSRHKSSSLSLIYNGKTEESIPQLTYSMLFNTYFNISQGIPGIAINTWKANIIEAKQDTIRIKKPKKMSFDALYHLNSDWLIIIALFIQHKNMDVEKLIRITGLEKDECENYLMQLKNSGLIVKNQNNIFTVGRTIEPLLVEVCREKGII</sequence>
<dbReference type="InterPro" id="IPR004841">
    <property type="entry name" value="AA-permease/SLC12A_dom"/>
</dbReference>
<keyword evidence="3 5" id="KW-1133">Transmembrane helix</keyword>
<organism evidence="7 8">
    <name type="scientific">Saccharicrinis carchari</name>
    <dbReference type="NCBI Taxonomy" id="1168039"/>
    <lineage>
        <taxon>Bacteria</taxon>
        <taxon>Pseudomonadati</taxon>
        <taxon>Bacteroidota</taxon>
        <taxon>Bacteroidia</taxon>
        <taxon>Marinilabiliales</taxon>
        <taxon>Marinilabiliaceae</taxon>
        <taxon>Saccharicrinis</taxon>
    </lineage>
</organism>
<proteinExistence type="predicted"/>
<dbReference type="OrthoDB" id="3181223at2"/>
<keyword evidence="2 5" id="KW-0812">Transmembrane</keyword>
<keyword evidence="4 5" id="KW-0472">Membrane</keyword>
<gene>
    <name evidence="7" type="ORF">SAMN06265379_102237</name>
</gene>
<evidence type="ECO:0000256" key="4">
    <source>
        <dbReference type="ARBA" id="ARBA00023136"/>
    </source>
</evidence>
<feature type="transmembrane region" description="Helical" evidence="5">
    <location>
        <begin position="378"/>
        <end position="410"/>
    </location>
</feature>
<feature type="transmembrane region" description="Helical" evidence="5">
    <location>
        <begin position="189"/>
        <end position="208"/>
    </location>
</feature>